<feature type="compositionally biased region" description="Basic and acidic residues" evidence="1">
    <location>
        <begin position="57"/>
        <end position="72"/>
    </location>
</feature>
<feature type="region of interest" description="Disordered" evidence="1">
    <location>
        <begin position="1"/>
        <end position="117"/>
    </location>
</feature>
<reference evidence="2 3" key="1">
    <citation type="journal article" date="2014" name="Nat. Commun.">
        <title>Klebsormidium flaccidum genome reveals primary factors for plant terrestrial adaptation.</title>
        <authorList>
            <person name="Hori K."/>
            <person name="Maruyama F."/>
            <person name="Fujisawa T."/>
            <person name="Togashi T."/>
            <person name="Yamamoto N."/>
            <person name="Seo M."/>
            <person name="Sato S."/>
            <person name="Yamada T."/>
            <person name="Mori H."/>
            <person name="Tajima N."/>
            <person name="Moriyama T."/>
            <person name="Ikeuchi M."/>
            <person name="Watanabe M."/>
            <person name="Wada H."/>
            <person name="Kobayashi K."/>
            <person name="Saito M."/>
            <person name="Masuda T."/>
            <person name="Sasaki-Sekimoto Y."/>
            <person name="Mashiguchi K."/>
            <person name="Awai K."/>
            <person name="Shimojima M."/>
            <person name="Masuda S."/>
            <person name="Iwai M."/>
            <person name="Nobusawa T."/>
            <person name="Narise T."/>
            <person name="Kondo S."/>
            <person name="Saito H."/>
            <person name="Sato R."/>
            <person name="Murakawa M."/>
            <person name="Ihara Y."/>
            <person name="Oshima-Yamada Y."/>
            <person name="Ohtaka K."/>
            <person name="Satoh M."/>
            <person name="Sonobe K."/>
            <person name="Ishii M."/>
            <person name="Ohtani R."/>
            <person name="Kanamori-Sato M."/>
            <person name="Honoki R."/>
            <person name="Miyazaki D."/>
            <person name="Mochizuki H."/>
            <person name="Umetsu J."/>
            <person name="Higashi K."/>
            <person name="Shibata D."/>
            <person name="Kamiya Y."/>
            <person name="Sato N."/>
            <person name="Nakamura Y."/>
            <person name="Tabata S."/>
            <person name="Ida S."/>
            <person name="Kurokawa K."/>
            <person name="Ohta H."/>
        </authorList>
    </citation>
    <scope>NUCLEOTIDE SEQUENCE [LARGE SCALE GENOMIC DNA]</scope>
    <source>
        <strain evidence="2 3">NIES-2285</strain>
    </source>
</reference>
<keyword evidence="3" id="KW-1185">Reference proteome</keyword>
<feature type="compositionally biased region" description="Basic residues" evidence="1">
    <location>
        <begin position="73"/>
        <end position="87"/>
    </location>
</feature>
<dbReference type="Proteomes" id="UP000054558">
    <property type="component" value="Unassembled WGS sequence"/>
</dbReference>
<dbReference type="EMBL" id="DF237016">
    <property type="protein sequence ID" value="GAQ80978.1"/>
    <property type="molecule type" value="Genomic_DNA"/>
</dbReference>
<sequence>MQTRSQTRLESERSGPHEQTRSRSEAKDPRRESHAQARSQSGLKKPRAQPRSQGPPEQKRTEAGVPADETRRAAKTRPGLKKRKTKSRLPTLLGLAQRRGRGRGRKGKKRGRGQDAAWRQDACDGLYGIFDSPGRRGLGRKLYVHLMKLMGLEHMILPGRREGKMQPRGGKKAVARTGDSNKK</sequence>
<dbReference type="AlphaFoldDB" id="A0A1Y1HYN5"/>
<evidence type="ECO:0000313" key="3">
    <source>
        <dbReference type="Proteomes" id="UP000054558"/>
    </source>
</evidence>
<protein>
    <submittedName>
        <fullName evidence="2">Uncharacterized protein</fullName>
    </submittedName>
</protein>
<feature type="compositionally biased region" description="Basic and acidic residues" evidence="1">
    <location>
        <begin position="7"/>
        <end position="35"/>
    </location>
</feature>
<name>A0A1Y1HYN5_KLENI</name>
<evidence type="ECO:0000256" key="1">
    <source>
        <dbReference type="SAM" id="MobiDB-lite"/>
    </source>
</evidence>
<feature type="compositionally biased region" description="Basic residues" evidence="1">
    <location>
        <begin position="98"/>
        <end position="111"/>
    </location>
</feature>
<proteinExistence type="predicted"/>
<gene>
    <name evidence="2" type="ORF">KFL_000670355</name>
</gene>
<accession>A0A1Y1HYN5</accession>
<organism evidence="2 3">
    <name type="scientific">Klebsormidium nitens</name>
    <name type="common">Green alga</name>
    <name type="synonym">Ulothrix nitens</name>
    <dbReference type="NCBI Taxonomy" id="105231"/>
    <lineage>
        <taxon>Eukaryota</taxon>
        <taxon>Viridiplantae</taxon>
        <taxon>Streptophyta</taxon>
        <taxon>Klebsormidiophyceae</taxon>
        <taxon>Klebsormidiales</taxon>
        <taxon>Klebsormidiaceae</taxon>
        <taxon>Klebsormidium</taxon>
    </lineage>
</organism>
<evidence type="ECO:0000313" key="2">
    <source>
        <dbReference type="EMBL" id="GAQ80978.1"/>
    </source>
</evidence>
<feature type="region of interest" description="Disordered" evidence="1">
    <location>
        <begin position="159"/>
        <end position="183"/>
    </location>
</feature>